<proteinExistence type="inferred from homology"/>
<keyword evidence="5" id="KW-1185">Reference proteome</keyword>
<keyword evidence="2" id="KW-0732">Signal</keyword>
<evidence type="ECO:0000256" key="1">
    <source>
        <dbReference type="ARBA" id="ARBA00007689"/>
    </source>
</evidence>
<evidence type="ECO:0000313" key="5">
    <source>
        <dbReference type="Proteomes" id="UP000199072"/>
    </source>
</evidence>
<feature type="domain" description="YCII-related" evidence="3">
    <location>
        <begin position="46"/>
        <end position="123"/>
    </location>
</feature>
<dbReference type="OrthoDB" id="8481699at2"/>
<dbReference type="Pfam" id="PF03795">
    <property type="entry name" value="YCII"/>
    <property type="match status" value="1"/>
</dbReference>
<reference evidence="4 5" key="1">
    <citation type="submission" date="2016-10" db="EMBL/GenBank/DDBJ databases">
        <authorList>
            <person name="de Groot N.N."/>
        </authorList>
    </citation>
    <scope>NUCLEOTIDE SEQUENCE [LARGE SCALE GENOMIC DNA]</scope>
    <source>
        <strain evidence="4 5">47C3B</strain>
    </source>
</reference>
<evidence type="ECO:0000313" key="4">
    <source>
        <dbReference type="EMBL" id="SDF21452.1"/>
    </source>
</evidence>
<dbReference type="STRING" id="1391627.SAMN05216464_114102"/>
<dbReference type="EMBL" id="FNAI01000014">
    <property type="protein sequence ID" value="SDF21452.1"/>
    <property type="molecule type" value="Genomic_DNA"/>
</dbReference>
<dbReference type="InterPro" id="IPR005545">
    <property type="entry name" value="YCII"/>
</dbReference>
<dbReference type="SUPFAM" id="SSF54909">
    <property type="entry name" value="Dimeric alpha+beta barrel"/>
    <property type="match status" value="1"/>
</dbReference>
<name>A0A1G7J907_9SPHI</name>
<accession>A0A1G7J907</accession>
<feature type="signal peptide" evidence="2">
    <location>
        <begin position="1"/>
        <end position="19"/>
    </location>
</feature>
<feature type="chain" id="PRO_5011517689" evidence="2">
    <location>
        <begin position="20"/>
        <end position="154"/>
    </location>
</feature>
<dbReference type="AlphaFoldDB" id="A0A1G7J907"/>
<comment type="similarity">
    <text evidence="1">Belongs to the YciI family.</text>
</comment>
<dbReference type="RefSeq" id="WP_091153771.1">
    <property type="nucleotide sequence ID" value="NZ_FNAI01000014.1"/>
</dbReference>
<dbReference type="InterPro" id="IPR011008">
    <property type="entry name" value="Dimeric_a/b-barrel"/>
</dbReference>
<organism evidence="4 5">
    <name type="scientific">Mucilaginibacter pineti</name>
    <dbReference type="NCBI Taxonomy" id="1391627"/>
    <lineage>
        <taxon>Bacteria</taxon>
        <taxon>Pseudomonadati</taxon>
        <taxon>Bacteroidota</taxon>
        <taxon>Sphingobacteriia</taxon>
        <taxon>Sphingobacteriales</taxon>
        <taxon>Sphingobacteriaceae</taxon>
        <taxon>Mucilaginibacter</taxon>
    </lineage>
</organism>
<sequence length="154" mass="17090">MKKIILLIAFIACCFTCFSQEQSKPVYDAALAQKLGADNYGMKKYVMAFLKAGPTHLKDSAARMQLQIAHLKNITRLADEGKLVVAGPFLDDQPIRGIFIFNVESIDEAKKLTETDPAIKAGTLIMELHPFYCSAALMEVTKIHKVLQKNSITD</sequence>
<dbReference type="Gene3D" id="3.30.70.1060">
    <property type="entry name" value="Dimeric alpha+beta barrel"/>
    <property type="match status" value="1"/>
</dbReference>
<evidence type="ECO:0000256" key="2">
    <source>
        <dbReference type="SAM" id="SignalP"/>
    </source>
</evidence>
<dbReference type="Proteomes" id="UP000199072">
    <property type="component" value="Unassembled WGS sequence"/>
</dbReference>
<evidence type="ECO:0000259" key="3">
    <source>
        <dbReference type="Pfam" id="PF03795"/>
    </source>
</evidence>
<gene>
    <name evidence="4" type="ORF">SAMN05216464_114102</name>
</gene>
<protein>
    <submittedName>
        <fullName evidence="4">Uncharacterized conserved protein YciI, contains a putative active-site phosphohistidine</fullName>
    </submittedName>
</protein>